<accession>A0ABV5YYE0</accession>
<keyword evidence="1" id="KW-1133">Transmembrane helix</keyword>
<name>A0ABV5YYE0_9ACTN</name>
<proteinExistence type="predicted"/>
<evidence type="ECO:0000313" key="3">
    <source>
        <dbReference type="EMBL" id="MFB9840020.1"/>
    </source>
</evidence>
<dbReference type="Proteomes" id="UP001589627">
    <property type="component" value="Unassembled WGS sequence"/>
</dbReference>
<reference evidence="3 4" key="1">
    <citation type="submission" date="2024-09" db="EMBL/GenBank/DDBJ databases">
        <authorList>
            <person name="Sun Q."/>
            <person name="Mori K."/>
        </authorList>
    </citation>
    <scope>NUCLEOTIDE SEQUENCE [LARGE SCALE GENOMIC DNA]</scope>
    <source>
        <strain evidence="3 4">TBRC 0563</strain>
    </source>
</reference>
<evidence type="ECO:0000313" key="4">
    <source>
        <dbReference type="Proteomes" id="UP001589627"/>
    </source>
</evidence>
<sequence length="119" mass="12676">MRPAARALASAAVVAVMALLAFLPIAHGVHDLGVTPDLDHVTCGYATGADEMSPSDRCVTDHGTFTYEEMAEHHARGVHQHGWFFIVLGSLLGLAGSAFIPAFVVNTGRLLRRGRTARP</sequence>
<feature type="signal peptide" evidence="2">
    <location>
        <begin position="1"/>
        <end position="26"/>
    </location>
</feature>
<dbReference type="RefSeq" id="WP_378213220.1">
    <property type="nucleotide sequence ID" value="NZ_JBHLZP010000890.1"/>
</dbReference>
<feature type="transmembrane region" description="Helical" evidence="1">
    <location>
        <begin position="83"/>
        <end position="105"/>
    </location>
</feature>
<protein>
    <submittedName>
        <fullName evidence="3">Uncharacterized protein</fullName>
    </submittedName>
</protein>
<evidence type="ECO:0000256" key="2">
    <source>
        <dbReference type="SAM" id="SignalP"/>
    </source>
</evidence>
<keyword evidence="1" id="KW-0812">Transmembrane</keyword>
<keyword evidence="2" id="KW-0732">Signal</keyword>
<organism evidence="3 4">
    <name type="scientific">Actinoallomurus acaciae</name>
    <dbReference type="NCBI Taxonomy" id="502577"/>
    <lineage>
        <taxon>Bacteria</taxon>
        <taxon>Bacillati</taxon>
        <taxon>Actinomycetota</taxon>
        <taxon>Actinomycetes</taxon>
        <taxon>Streptosporangiales</taxon>
        <taxon>Thermomonosporaceae</taxon>
        <taxon>Actinoallomurus</taxon>
    </lineage>
</organism>
<keyword evidence="1" id="KW-0472">Membrane</keyword>
<comment type="caution">
    <text evidence="3">The sequence shown here is derived from an EMBL/GenBank/DDBJ whole genome shotgun (WGS) entry which is preliminary data.</text>
</comment>
<evidence type="ECO:0000256" key="1">
    <source>
        <dbReference type="SAM" id="Phobius"/>
    </source>
</evidence>
<gene>
    <name evidence="3" type="ORF">ACFFNX_48520</name>
</gene>
<dbReference type="EMBL" id="JBHLZP010000890">
    <property type="protein sequence ID" value="MFB9840020.1"/>
    <property type="molecule type" value="Genomic_DNA"/>
</dbReference>
<keyword evidence="4" id="KW-1185">Reference proteome</keyword>
<feature type="chain" id="PRO_5046594347" evidence="2">
    <location>
        <begin position="27"/>
        <end position="119"/>
    </location>
</feature>